<dbReference type="AlphaFoldDB" id="A0A086T9J9"/>
<dbReference type="InterPro" id="IPR020301">
    <property type="entry name" value="Mrx7"/>
</dbReference>
<evidence type="ECO:0000313" key="3">
    <source>
        <dbReference type="Proteomes" id="UP000029964"/>
    </source>
</evidence>
<sequence length="97" mass="11195">MAPHWWILRAVIAFEDRIVDFILRRPGFHRAVGQIHRTIDEAQHGRNPHEPLAPGEATADPEAPARALSFFRHFRDEIKNQIRGKPTDISNQTPKKK</sequence>
<dbReference type="Pfam" id="PF10906">
    <property type="entry name" value="Mrx7"/>
    <property type="match status" value="1"/>
</dbReference>
<dbReference type="Proteomes" id="UP000029964">
    <property type="component" value="Unassembled WGS sequence"/>
</dbReference>
<name>A0A086T9J9_HAPC1</name>
<dbReference type="OrthoDB" id="4138121at2759"/>
<reference evidence="3" key="1">
    <citation type="journal article" date="2014" name="Genome Announc.">
        <title>Genome sequence and annotation of Acremonium chrysogenum, producer of the beta-lactam antibiotic cephalosporin C.</title>
        <authorList>
            <person name="Terfehr D."/>
            <person name="Dahlmann T.A."/>
            <person name="Specht T."/>
            <person name="Zadra I."/>
            <person name="Kuernsteiner H."/>
            <person name="Kueck U."/>
        </authorList>
    </citation>
    <scope>NUCLEOTIDE SEQUENCE [LARGE SCALE GENOMIC DNA]</scope>
    <source>
        <strain evidence="3">ATCC 11550 / CBS 779.69 / DSM 880 / IAM 14645 / JCM 23072 / IMI 49137</strain>
    </source>
</reference>
<protein>
    <submittedName>
        <fullName evidence="2">Uncharacterized protein</fullName>
    </submittedName>
</protein>
<keyword evidence="3" id="KW-1185">Reference proteome</keyword>
<gene>
    <name evidence="2" type="ORF">ACRE_031430</name>
</gene>
<dbReference type="EMBL" id="JPKY01000024">
    <property type="protein sequence ID" value="KFH46031.1"/>
    <property type="molecule type" value="Genomic_DNA"/>
</dbReference>
<accession>A0A086T9J9</accession>
<evidence type="ECO:0000313" key="2">
    <source>
        <dbReference type="EMBL" id="KFH46031.1"/>
    </source>
</evidence>
<comment type="caution">
    <text evidence="2">The sequence shown here is derived from an EMBL/GenBank/DDBJ whole genome shotgun (WGS) entry which is preliminary data.</text>
</comment>
<feature type="region of interest" description="Disordered" evidence="1">
    <location>
        <begin position="40"/>
        <end position="61"/>
    </location>
</feature>
<feature type="compositionally biased region" description="Basic and acidic residues" evidence="1">
    <location>
        <begin position="40"/>
        <end position="49"/>
    </location>
</feature>
<dbReference type="HOGENOM" id="CLU_183945_0_0_1"/>
<organism evidence="2 3">
    <name type="scientific">Hapsidospora chrysogenum (strain ATCC 11550 / CBS 779.69 / DSM 880 / IAM 14645 / JCM 23072 / IMI 49137)</name>
    <name type="common">Acremonium chrysogenum</name>
    <dbReference type="NCBI Taxonomy" id="857340"/>
    <lineage>
        <taxon>Eukaryota</taxon>
        <taxon>Fungi</taxon>
        <taxon>Dikarya</taxon>
        <taxon>Ascomycota</taxon>
        <taxon>Pezizomycotina</taxon>
        <taxon>Sordariomycetes</taxon>
        <taxon>Hypocreomycetidae</taxon>
        <taxon>Hypocreales</taxon>
        <taxon>Bionectriaceae</taxon>
        <taxon>Hapsidospora</taxon>
    </lineage>
</organism>
<evidence type="ECO:0000256" key="1">
    <source>
        <dbReference type="SAM" id="MobiDB-lite"/>
    </source>
</evidence>
<proteinExistence type="predicted"/>